<dbReference type="Pfam" id="PF01047">
    <property type="entry name" value="MarR"/>
    <property type="match status" value="1"/>
</dbReference>
<gene>
    <name evidence="3" type="ORF">GCM10009864_68980</name>
</gene>
<feature type="compositionally biased region" description="Basic and acidic residues" evidence="1">
    <location>
        <begin position="1"/>
        <end position="13"/>
    </location>
</feature>
<dbReference type="InterPro" id="IPR000835">
    <property type="entry name" value="HTH_MarR-typ"/>
</dbReference>
<evidence type="ECO:0000313" key="3">
    <source>
        <dbReference type="EMBL" id="GAA2685711.1"/>
    </source>
</evidence>
<dbReference type="Gene3D" id="1.10.10.10">
    <property type="entry name" value="Winged helix-like DNA-binding domain superfamily/Winged helix DNA-binding domain"/>
    <property type="match status" value="1"/>
</dbReference>
<dbReference type="EMBL" id="BAAARK010000037">
    <property type="protein sequence ID" value="GAA2685711.1"/>
    <property type="molecule type" value="Genomic_DNA"/>
</dbReference>
<feature type="domain" description="HTH marR-type" evidence="2">
    <location>
        <begin position="54"/>
        <end position="191"/>
    </location>
</feature>
<dbReference type="InterPro" id="IPR036388">
    <property type="entry name" value="WH-like_DNA-bd_sf"/>
</dbReference>
<reference evidence="3 4" key="1">
    <citation type="journal article" date="2019" name="Int. J. Syst. Evol. Microbiol.">
        <title>The Global Catalogue of Microorganisms (GCM) 10K type strain sequencing project: providing services to taxonomists for standard genome sequencing and annotation.</title>
        <authorList>
            <consortium name="The Broad Institute Genomics Platform"/>
            <consortium name="The Broad Institute Genome Sequencing Center for Infectious Disease"/>
            <person name="Wu L."/>
            <person name="Ma J."/>
        </authorList>
    </citation>
    <scope>NUCLEOTIDE SEQUENCE [LARGE SCALE GENOMIC DNA]</scope>
    <source>
        <strain evidence="3 4">JCM 16374</strain>
    </source>
</reference>
<keyword evidence="4" id="KW-1185">Reference proteome</keyword>
<dbReference type="PROSITE" id="PS50995">
    <property type="entry name" value="HTH_MARR_2"/>
    <property type="match status" value="1"/>
</dbReference>
<accession>A0ABN3STW9</accession>
<name>A0ABN3STW9_9ACTN</name>
<dbReference type="SUPFAM" id="SSF46785">
    <property type="entry name" value="Winged helix' DNA-binding domain"/>
    <property type="match status" value="1"/>
</dbReference>
<comment type="caution">
    <text evidence="3">The sequence shown here is derived from an EMBL/GenBank/DDBJ whole genome shotgun (WGS) entry which is preliminary data.</text>
</comment>
<dbReference type="PRINTS" id="PR00598">
    <property type="entry name" value="HTHMARR"/>
</dbReference>
<feature type="region of interest" description="Disordered" evidence="1">
    <location>
        <begin position="1"/>
        <end position="54"/>
    </location>
</feature>
<dbReference type="SMART" id="SM00347">
    <property type="entry name" value="HTH_MARR"/>
    <property type="match status" value="1"/>
</dbReference>
<evidence type="ECO:0000256" key="1">
    <source>
        <dbReference type="SAM" id="MobiDB-lite"/>
    </source>
</evidence>
<protein>
    <recommendedName>
        <fullName evidence="2">HTH marR-type domain-containing protein</fullName>
    </recommendedName>
</protein>
<dbReference type="PANTHER" id="PTHR33164">
    <property type="entry name" value="TRANSCRIPTIONAL REGULATOR, MARR FAMILY"/>
    <property type="match status" value="1"/>
</dbReference>
<evidence type="ECO:0000259" key="2">
    <source>
        <dbReference type="PROSITE" id="PS50995"/>
    </source>
</evidence>
<evidence type="ECO:0000313" key="4">
    <source>
        <dbReference type="Proteomes" id="UP001500994"/>
    </source>
</evidence>
<sequence>MAAGRVRDGRRGDAPTGPTGRARWPDPGPDRAGCADRSGYSSPMSDPASPEDSTAALQRVLATLSYLLTRSRAHERQASQAGITAGRSDLHLLMALEDSGGVSRVGDLAVQLMVEPPHVTRQISQLEAQDLVERTPDAQDRRARRVAITPHGKAVLTSFRAARLAELRLALSDFDDADLDVTKAVLLRLVDYVRDKHLEEPRTRGRGA</sequence>
<dbReference type="InterPro" id="IPR036390">
    <property type="entry name" value="WH_DNA-bd_sf"/>
</dbReference>
<organism evidence="3 4">
    <name type="scientific">Streptomyces lunalinharesii</name>
    <dbReference type="NCBI Taxonomy" id="333384"/>
    <lineage>
        <taxon>Bacteria</taxon>
        <taxon>Bacillati</taxon>
        <taxon>Actinomycetota</taxon>
        <taxon>Actinomycetes</taxon>
        <taxon>Kitasatosporales</taxon>
        <taxon>Streptomycetaceae</taxon>
        <taxon>Streptomyces</taxon>
    </lineage>
</organism>
<dbReference type="PANTHER" id="PTHR33164:SF43">
    <property type="entry name" value="HTH-TYPE TRANSCRIPTIONAL REPRESSOR YETL"/>
    <property type="match status" value="1"/>
</dbReference>
<dbReference type="InterPro" id="IPR039422">
    <property type="entry name" value="MarR/SlyA-like"/>
</dbReference>
<proteinExistence type="predicted"/>
<dbReference type="Proteomes" id="UP001500994">
    <property type="component" value="Unassembled WGS sequence"/>
</dbReference>